<accession>A0A2A6CI63</accession>
<accession>A0A8R1YH18</accession>
<evidence type="ECO:0000313" key="1">
    <source>
        <dbReference type="EnsemblMetazoa" id="PPA16051.1"/>
    </source>
</evidence>
<dbReference type="Proteomes" id="UP000005239">
    <property type="component" value="Unassembled WGS sequence"/>
</dbReference>
<gene>
    <name evidence="1" type="primary">WBGene00105605</name>
</gene>
<sequence length="131" mass="13804">MITLILLLAAALPLATACLATSPITMPQIVPCKECTLDDLTYTTGTPGNGGKDFLIIFIVSTGLCAELDFFCEGVNANIEINGGMGVIRDEDDGDIDGLAYLNLQCREDGTGWEVADVKGIRVFNVECAAG</sequence>
<reference evidence="2" key="1">
    <citation type="journal article" date="2008" name="Nat. Genet.">
        <title>The Pristionchus pacificus genome provides a unique perspective on nematode lifestyle and parasitism.</title>
        <authorList>
            <person name="Dieterich C."/>
            <person name="Clifton S.W."/>
            <person name="Schuster L.N."/>
            <person name="Chinwalla A."/>
            <person name="Delehaunty K."/>
            <person name="Dinkelacker I."/>
            <person name="Fulton L."/>
            <person name="Fulton R."/>
            <person name="Godfrey J."/>
            <person name="Minx P."/>
            <person name="Mitreva M."/>
            <person name="Roeseler W."/>
            <person name="Tian H."/>
            <person name="Witte H."/>
            <person name="Yang S.P."/>
            <person name="Wilson R.K."/>
            <person name="Sommer R.J."/>
        </authorList>
    </citation>
    <scope>NUCLEOTIDE SEQUENCE [LARGE SCALE GENOMIC DNA]</scope>
    <source>
        <strain evidence="2">PS312</strain>
    </source>
</reference>
<dbReference type="PANTHER" id="PTHR21629:SF5">
    <property type="entry name" value="C6 DOMAIN-CONTAINING PROTEIN"/>
    <property type="match status" value="1"/>
</dbReference>
<dbReference type="EnsemblMetazoa" id="PPA16051.1">
    <property type="protein sequence ID" value="PPA16051.1"/>
    <property type="gene ID" value="WBGene00105605"/>
</dbReference>
<proteinExistence type="predicted"/>
<dbReference type="PANTHER" id="PTHR21629">
    <property type="entry name" value="C6 DOMAIN-CONTAINING PROTEIN"/>
    <property type="match status" value="1"/>
</dbReference>
<evidence type="ECO:0000313" key="2">
    <source>
        <dbReference type="Proteomes" id="UP000005239"/>
    </source>
</evidence>
<reference evidence="1" key="2">
    <citation type="submission" date="2022-06" db="UniProtKB">
        <authorList>
            <consortium name="EnsemblMetazoa"/>
        </authorList>
    </citation>
    <scope>IDENTIFICATION</scope>
    <source>
        <strain evidence="1">PS312</strain>
    </source>
</reference>
<dbReference type="AlphaFoldDB" id="A0A2A6CI63"/>
<protein>
    <submittedName>
        <fullName evidence="1">Uncharacterized protein</fullName>
    </submittedName>
</protein>
<organism evidence="1 2">
    <name type="scientific">Pristionchus pacificus</name>
    <name type="common">Parasitic nematode worm</name>
    <dbReference type="NCBI Taxonomy" id="54126"/>
    <lineage>
        <taxon>Eukaryota</taxon>
        <taxon>Metazoa</taxon>
        <taxon>Ecdysozoa</taxon>
        <taxon>Nematoda</taxon>
        <taxon>Chromadorea</taxon>
        <taxon>Rhabditida</taxon>
        <taxon>Rhabditina</taxon>
        <taxon>Diplogasteromorpha</taxon>
        <taxon>Diplogasteroidea</taxon>
        <taxon>Neodiplogasteridae</taxon>
        <taxon>Pristionchus</taxon>
    </lineage>
</organism>
<keyword evidence="2" id="KW-1185">Reference proteome</keyword>
<name>A0A2A6CI63_PRIPA</name>